<evidence type="ECO:0008006" key="3">
    <source>
        <dbReference type="Google" id="ProtNLM"/>
    </source>
</evidence>
<keyword evidence="2" id="KW-1185">Reference proteome</keyword>
<reference evidence="1 2" key="1">
    <citation type="submission" date="2020-08" db="EMBL/GenBank/DDBJ databases">
        <title>Whole genome shotgun sequence of Actinocatenispora thailandica NBRC 105041.</title>
        <authorList>
            <person name="Komaki H."/>
            <person name="Tamura T."/>
        </authorList>
    </citation>
    <scope>NUCLEOTIDE SEQUENCE [LARGE SCALE GENOMIC DNA]</scope>
    <source>
        <strain evidence="1 2">NBRC 105041</strain>
    </source>
</reference>
<dbReference type="KEGG" id="atl:Athai_15360"/>
<dbReference type="RefSeq" id="WP_203960818.1">
    <property type="nucleotide sequence ID" value="NZ_AP023355.1"/>
</dbReference>
<accession>A0A7R7DLX4</accession>
<dbReference type="AlphaFoldDB" id="A0A7R7DLX4"/>
<evidence type="ECO:0000313" key="2">
    <source>
        <dbReference type="Proteomes" id="UP000611640"/>
    </source>
</evidence>
<name>A0A7R7DLX4_9ACTN</name>
<dbReference type="EMBL" id="AP023355">
    <property type="protein sequence ID" value="BCJ34033.1"/>
    <property type="molecule type" value="Genomic_DNA"/>
</dbReference>
<dbReference type="Proteomes" id="UP000611640">
    <property type="component" value="Chromosome"/>
</dbReference>
<dbReference type="InterPro" id="IPR015057">
    <property type="entry name" value="Rv2632c-like"/>
</dbReference>
<protein>
    <recommendedName>
        <fullName evidence="3">DUF1876 domain-containing protein</fullName>
    </recommendedName>
</protein>
<proteinExistence type="predicted"/>
<sequence>MHQKRWNVEIFVDDDEGRSYAEARLHTGEAESVTGRGRARVNPADDDIPEIGDELAVARALTDLGHRLLLTSSRDISAVTHDEVRLTH</sequence>
<dbReference type="Gene3D" id="3.30.160.240">
    <property type="entry name" value="Rv1738"/>
    <property type="match status" value="1"/>
</dbReference>
<gene>
    <name evidence="1" type="ORF">Athai_15360</name>
</gene>
<evidence type="ECO:0000313" key="1">
    <source>
        <dbReference type="EMBL" id="BCJ34033.1"/>
    </source>
</evidence>
<organism evidence="1 2">
    <name type="scientific">Actinocatenispora thailandica</name>
    <dbReference type="NCBI Taxonomy" id="227318"/>
    <lineage>
        <taxon>Bacteria</taxon>
        <taxon>Bacillati</taxon>
        <taxon>Actinomycetota</taxon>
        <taxon>Actinomycetes</taxon>
        <taxon>Micromonosporales</taxon>
        <taxon>Micromonosporaceae</taxon>
        <taxon>Actinocatenispora</taxon>
    </lineage>
</organism>
<dbReference type="SUPFAM" id="SSF143212">
    <property type="entry name" value="Rv2632c-like"/>
    <property type="match status" value="1"/>
</dbReference>
<dbReference type="Pfam" id="PF08962">
    <property type="entry name" value="Rv2632c-like"/>
    <property type="match status" value="1"/>
</dbReference>
<dbReference type="InterPro" id="IPR038070">
    <property type="entry name" value="Rv2632c-like_sf"/>
</dbReference>